<dbReference type="EMBL" id="ACVC01000215">
    <property type="protein sequence ID" value="EFO61675.1"/>
    <property type="molecule type" value="Genomic_DNA"/>
</dbReference>
<name>E1F7C6_GIAIA</name>
<accession>E1F7C6</accession>
<evidence type="ECO:0000313" key="3">
    <source>
        <dbReference type="EMBL" id="EFO61675.1"/>
    </source>
</evidence>
<dbReference type="Pfam" id="PF22600">
    <property type="entry name" value="MTPAP-like_central"/>
    <property type="match status" value="1"/>
</dbReference>
<dbReference type="GO" id="GO:0016853">
    <property type="term" value="F:isomerase activity"/>
    <property type="evidence" value="ECO:0007669"/>
    <property type="project" value="UniProtKB-KW"/>
</dbReference>
<gene>
    <name evidence="3" type="ORF">GLP15_1730</name>
</gene>
<protein>
    <submittedName>
        <fullName evidence="3">Topoisomerase I-related protein</fullName>
    </submittedName>
</protein>
<dbReference type="InterPro" id="IPR058920">
    <property type="entry name" value="PAP-OAS1-bd-rel"/>
</dbReference>
<keyword evidence="3" id="KW-0413">Isomerase</keyword>
<evidence type="ECO:0000313" key="4">
    <source>
        <dbReference type="Proteomes" id="UP000008974"/>
    </source>
</evidence>
<evidence type="ECO:0000259" key="2">
    <source>
        <dbReference type="Pfam" id="PF26180"/>
    </source>
</evidence>
<dbReference type="SUPFAM" id="SSF81301">
    <property type="entry name" value="Nucleotidyltransferase"/>
    <property type="match status" value="1"/>
</dbReference>
<reference evidence="3 4" key="1">
    <citation type="journal article" date="2010" name="BMC Genomics">
        <title>Genome analysis and comparative genomics of a Giardia intestinalis assemblage E isolate.</title>
        <authorList>
            <person name="Jerlstrom-Hultqvist J."/>
            <person name="Franzen O."/>
            <person name="Ankarklev J."/>
            <person name="Xu F."/>
            <person name="Nohynkova E."/>
            <person name="Andersson J.O."/>
            <person name="Svard S.G."/>
            <person name="Andersson B."/>
        </authorList>
    </citation>
    <scope>NUCLEOTIDE SEQUENCE [LARGE SCALE GENOMIC DNA]</scope>
    <source>
        <strain evidence="3 4">P15</strain>
    </source>
</reference>
<dbReference type="AlphaFoldDB" id="E1F7C6"/>
<proteinExistence type="predicted"/>
<dbReference type="CDD" id="cd05402">
    <property type="entry name" value="NT_PAP_TUTase"/>
    <property type="match status" value="1"/>
</dbReference>
<dbReference type="PANTHER" id="PTHR45979">
    <property type="entry name" value="PAP/OAS1 SUBSTRATE-BINDING DOMAIN SUPERFAMILY"/>
    <property type="match status" value="1"/>
</dbReference>
<dbReference type="InterPro" id="IPR043519">
    <property type="entry name" value="NT_sf"/>
</dbReference>
<dbReference type="VEuPathDB" id="GiardiaDB:GLP15_1730"/>
<evidence type="ECO:0000259" key="1">
    <source>
        <dbReference type="Pfam" id="PF22600"/>
    </source>
</evidence>
<dbReference type="Pfam" id="PF26180">
    <property type="entry name" value="PAP-OAS1"/>
    <property type="match status" value="1"/>
</dbReference>
<dbReference type="PANTHER" id="PTHR45979:SF30">
    <property type="entry name" value="NUCLEOTIDYLTRANSFERASE"/>
    <property type="match status" value="1"/>
</dbReference>
<dbReference type="OrthoDB" id="273917at2759"/>
<sequence length="512" mass="57251">MTSQVGDPSVIDADLVDKCFAQPGTVSYQVLDAINARLNVLYHILAPTEDSITYRYQIIKYIRDKLHDLFPELQLIPYGSFVTRIFLPDGDIDLAIIVGEDDAADVLTQFYIHLKDIVASQEDTPFRVTNLSKIQAEVPIIRLVINGIFIDISSARPVGLVTSLYLQLLNDAIGRNNLLKRSVILIQAWCLYEAHILGSHSQMLNSYALRVMTIFILTNSPELVHPLQVLFKFFAFYSAFDFTNNTITAFGVIPNSEVDGSDHRALYDYLLKHDGMSQHYISKESLLFLVLARNMLGNVYPELSGCLRRFKATTNPSENISEDTSSHAENARLEILFRYIEHAMQHRRETKKANDKISDKATPDALSDAVRAVVQSPVALSKIMPFPSAISVYRPTTVSILDPVQPFNNLAKATSAASFARLKAALRTGYFQLGALMMMLCNKTAPLSVIQTEFDLLFPNTLAHFDVELQTVQSLSTPHSFNVTSSNEYLLNVSSGAIYHELLNVMTLYLLG</sequence>
<comment type="caution">
    <text evidence="3">The sequence shown here is derived from an EMBL/GenBank/DDBJ whole genome shotgun (WGS) entry which is preliminary data.</text>
</comment>
<dbReference type="SUPFAM" id="SSF81631">
    <property type="entry name" value="PAP/OAS1 substrate-binding domain"/>
    <property type="match status" value="1"/>
</dbReference>
<dbReference type="InterPro" id="IPR054708">
    <property type="entry name" value="MTPAP-like_central"/>
</dbReference>
<dbReference type="Gene3D" id="1.10.1410.10">
    <property type="match status" value="1"/>
</dbReference>
<feature type="domain" description="Poly(A) RNA polymerase mitochondrial-like central palm" evidence="1">
    <location>
        <begin position="35"/>
        <end position="166"/>
    </location>
</feature>
<feature type="domain" description="PAP/OAS1 substrate-binding-related" evidence="2">
    <location>
        <begin position="173"/>
        <end position="258"/>
    </location>
</feature>
<dbReference type="Gene3D" id="3.30.460.10">
    <property type="entry name" value="Beta Polymerase, domain 2"/>
    <property type="match status" value="1"/>
</dbReference>
<dbReference type="InterPro" id="IPR058921">
    <property type="entry name" value="PAP/OAS1-rel"/>
</dbReference>
<dbReference type="OMA" id="FRYIEHA"/>
<dbReference type="Proteomes" id="UP000008974">
    <property type="component" value="Unassembled WGS sequence"/>
</dbReference>
<organism evidence="3 4">
    <name type="scientific">Giardia intestinalis (strain P15)</name>
    <name type="common">Giardia lamblia</name>
    <dbReference type="NCBI Taxonomy" id="658858"/>
    <lineage>
        <taxon>Eukaryota</taxon>
        <taxon>Metamonada</taxon>
        <taxon>Diplomonadida</taxon>
        <taxon>Hexamitidae</taxon>
        <taxon>Giardiinae</taxon>
        <taxon>Giardia</taxon>
    </lineage>
</organism>